<evidence type="ECO:0000256" key="5">
    <source>
        <dbReference type="ARBA" id="ARBA00022777"/>
    </source>
</evidence>
<comment type="catalytic activity">
    <reaction evidence="8">
        <text>L-seryl-[protein] + ATP = O-phospho-L-seryl-[protein] + ADP + H(+)</text>
        <dbReference type="Rhea" id="RHEA:17989"/>
        <dbReference type="Rhea" id="RHEA-COMP:9863"/>
        <dbReference type="Rhea" id="RHEA-COMP:11604"/>
        <dbReference type="ChEBI" id="CHEBI:15378"/>
        <dbReference type="ChEBI" id="CHEBI:29999"/>
        <dbReference type="ChEBI" id="CHEBI:30616"/>
        <dbReference type="ChEBI" id="CHEBI:83421"/>
        <dbReference type="ChEBI" id="CHEBI:456216"/>
        <dbReference type="EC" id="2.7.11.1"/>
    </reaction>
</comment>
<keyword evidence="4" id="KW-0547">Nucleotide-binding</keyword>
<evidence type="ECO:0000256" key="2">
    <source>
        <dbReference type="ARBA" id="ARBA00022527"/>
    </source>
</evidence>
<sequence length="111" mass="12920">MLYGRTPFRGKNRQQTFNNILHKDLTFPSSIPVSLTARQLICKLLQRQPSNRLGSNSGSNEIKQHQFFQEINWPLIRCMKPPQLKVPLQLTESEPNYKTTDGEDFNIFETI</sequence>
<dbReference type="SUPFAM" id="SSF56112">
    <property type="entry name" value="Protein kinase-like (PK-like)"/>
    <property type="match status" value="1"/>
</dbReference>
<dbReference type="STRING" id="29655.A0A0K9PWI9"/>
<evidence type="ECO:0000313" key="9">
    <source>
        <dbReference type="EMBL" id="KMZ73376.1"/>
    </source>
</evidence>
<comment type="catalytic activity">
    <reaction evidence="7">
        <text>L-threonyl-[protein] + ATP = O-phospho-L-threonyl-[protein] + ADP + H(+)</text>
        <dbReference type="Rhea" id="RHEA:46608"/>
        <dbReference type="Rhea" id="RHEA-COMP:11060"/>
        <dbReference type="Rhea" id="RHEA-COMP:11605"/>
        <dbReference type="ChEBI" id="CHEBI:15378"/>
        <dbReference type="ChEBI" id="CHEBI:30013"/>
        <dbReference type="ChEBI" id="CHEBI:30616"/>
        <dbReference type="ChEBI" id="CHEBI:61977"/>
        <dbReference type="ChEBI" id="CHEBI:456216"/>
        <dbReference type="EC" id="2.7.11.1"/>
    </reaction>
</comment>
<dbReference type="EMBL" id="LFYR01000585">
    <property type="protein sequence ID" value="KMZ73376.1"/>
    <property type="molecule type" value="Genomic_DNA"/>
</dbReference>
<dbReference type="Gene3D" id="1.10.510.10">
    <property type="entry name" value="Transferase(Phosphotransferase) domain 1"/>
    <property type="match status" value="1"/>
</dbReference>
<evidence type="ECO:0000256" key="4">
    <source>
        <dbReference type="ARBA" id="ARBA00022741"/>
    </source>
</evidence>
<evidence type="ECO:0000256" key="3">
    <source>
        <dbReference type="ARBA" id="ARBA00022679"/>
    </source>
</evidence>
<dbReference type="PANTHER" id="PTHR45637">
    <property type="entry name" value="FLIPPASE KINASE 1-RELATED"/>
    <property type="match status" value="1"/>
</dbReference>
<proteinExistence type="predicted"/>
<dbReference type="EC" id="2.7.11.1" evidence="1"/>
<evidence type="ECO:0000256" key="8">
    <source>
        <dbReference type="ARBA" id="ARBA00048679"/>
    </source>
</evidence>
<dbReference type="GO" id="GO:0004674">
    <property type="term" value="F:protein serine/threonine kinase activity"/>
    <property type="evidence" value="ECO:0007669"/>
    <property type="project" value="UniProtKB-KW"/>
</dbReference>
<evidence type="ECO:0000256" key="7">
    <source>
        <dbReference type="ARBA" id="ARBA00047899"/>
    </source>
</evidence>
<keyword evidence="3" id="KW-0808">Transferase</keyword>
<evidence type="ECO:0000256" key="1">
    <source>
        <dbReference type="ARBA" id="ARBA00012513"/>
    </source>
</evidence>
<gene>
    <name evidence="9" type="ORF">ZOSMA_14G01410</name>
</gene>
<keyword evidence="2" id="KW-0723">Serine/threonine-protein kinase</keyword>
<evidence type="ECO:0000256" key="6">
    <source>
        <dbReference type="ARBA" id="ARBA00022840"/>
    </source>
</evidence>
<name>A0A0K9PWI9_ZOSMR</name>
<comment type="caution">
    <text evidence="9">The sequence shown here is derived from an EMBL/GenBank/DDBJ whole genome shotgun (WGS) entry which is preliminary data.</text>
</comment>
<reference evidence="10" key="1">
    <citation type="journal article" date="2016" name="Nature">
        <title>The genome of the seagrass Zostera marina reveals angiosperm adaptation to the sea.</title>
        <authorList>
            <person name="Olsen J.L."/>
            <person name="Rouze P."/>
            <person name="Verhelst B."/>
            <person name="Lin Y.-C."/>
            <person name="Bayer T."/>
            <person name="Collen J."/>
            <person name="Dattolo E."/>
            <person name="De Paoli E."/>
            <person name="Dittami S."/>
            <person name="Maumus F."/>
            <person name="Michel G."/>
            <person name="Kersting A."/>
            <person name="Lauritano C."/>
            <person name="Lohaus R."/>
            <person name="Toepel M."/>
            <person name="Tonon T."/>
            <person name="Vanneste K."/>
            <person name="Amirebrahimi M."/>
            <person name="Brakel J."/>
            <person name="Bostroem C."/>
            <person name="Chovatia M."/>
            <person name="Grimwood J."/>
            <person name="Jenkins J.W."/>
            <person name="Jueterbock A."/>
            <person name="Mraz A."/>
            <person name="Stam W.T."/>
            <person name="Tice H."/>
            <person name="Bornberg-Bauer E."/>
            <person name="Green P.J."/>
            <person name="Pearson G.A."/>
            <person name="Procaccini G."/>
            <person name="Duarte C.M."/>
            <person name="Schmutz J."/>
            <person name="Reusch T.B.H."/>
            <person name="Van de Peer Y."/>
        </authorList>
    </citation>
    <scope>NUCLEOTIDE SEQUENCE [LARGE SCALE GENOMIC DNA]</scope>
    <source>
        <strain evidence="10">cv. Finnish</strain>
    </source>
</reference>
<evidence type="ECO:0000313" key="10">
    <source>
        <dbReference type="Proteomes" id="UP000036987"/>
    </source>
</evidence>
<keyword evidence="10" id="KW-1185">Reference proteome</keyword>
<dbReference type="GO" id="GO:0005524">
    <property type="term" value="F:ATP binding"/>
    <property type="evidence" value="ECO:0007669"/>
    <property type="project" value="UniProtKB-KW"/>
</dbReference>
<dbReference type="Proteomes" id="UP000036987">
    <property type="component" value="Unassembled WGS sequence"/>
</dbReference>
<keyword evidence="6" id="KW-0067">ATP-binding</keyword>
<dbReference type="OMA" id="TFANIMH"/>
<dbReference type="AlphaFoldDB" id="A0A0K9PWI9"/>
<keyword evidence="5" id="KW-0418">Kinase</keyword>
<protein>
    <recommendedName>
        <fullName evidence="1">non-specific serine/threonine protein kinase</fullName>
        <ecNumber evidence="1">2.7.11.1</ecNumber>
    </recommendedName>
</protein>
<accession>A0A0K9PWI9</accession>
<dbReference type="OrthoDB" id="1675360at2759"/>
<dbReference type="InterPro" id="IPR011009">
    <property type="entry name" value="Kinase-like_dom_sf"/>
</dbReference>
<organism evidence="9 10">
    <name type="scientific">Zostera marina</name>
    <name type="common">Eelgrass</name>
    <dbReference type="NCBI Taxonomy" id="29655"/>
    <lineage>
        <taxon>Eukaryota</taxon>
        <taxon>Viridiplantae</taxon>
        <taxon>Streptophyta</taxon>
        <taxon>Embryophyta</taxon>
        <taxon>Tracheophyta</taxon>
        <taxon>Spermatophyta</taxon>
        <taxon>Magnoliopsida</taxon>
        <taxon>Liliopsida</taxon>
        <taxon>Zosteraceae</taxon>
        <taxon>Zostera</taxon>
    </lineage>
</organism>